<sequence length="474" mass="54603">MVASAVAVPDPRAIPPQAAFIDFPGDISRTRSLIEDACNAAVQLYATEKNQRPAQYSNLETKLQAIPNVSAERAKAIKELWEKLDDKRPKLPPTEKGFRRKTWEKVFGAPDENKPYVFDEAHQEHLRILLTAIALGEVGSLAFWAHRALDKSELRNEPIQDEKKKRSWNKSKEAKIKNPYPATTATLMLMNAILGPFEARSDMTIVQEILQDYEKISSPAGNANLSPNEEGQLQKDIKDVFKNHDELKTWLLETLEDFPEADAILAPLITKRQEEWRNMTKEEKDNLTTAFTKYDAPHMRQIAGTNALRLRLHGPFAEILPEVDNNLQAHMNPVRSFHENYMKRLGLRYRIDGAIDPVKRDCEFLVKSMKHSWYRDWKAYVKAQHELFIMQVVRLHWHPEHMKAVISEENFKECTSNRKFELEAYIAQEYAPGPMAVLLTLLDLKLPYPDMVIKETQTNVEVSFLVYLWGGGWK</sequence>
<dbReference type="OrthoDB" id="10388826at2759"/>
<organism evidence="1 2">
    <name type="scientific">Pyronema omphalodes (strain CBS 100304)</name>
    <name type="common">Pyronema confluens</name>
    <dbReference type="NCBI Taxonomy" id="1076935"/>
    <lineage>
        <taxon>Eukaryota</taxon>
        <taxon>Fungi</taxon>
        <taxon>Dikarya</taxon>
        <taxon>Ascomycota</taxon>
        <taxon>Pezizomycotina</taxon>
        <taxon>Pezizomycetes</taxon>
        <taxon>Pezizales</taxon>
        <taxon>Pyronemataceae</taxon>
        <taxon>Pyronema</taxon>
    </lineage>
</organism>
<evidence type="ECO:0000313" key="1">
    <source>
        <dbReference type="EMBL" id="CCX13256.1"/>
    </source>
</evidence>
<keyword evidence="2" id="KW-1185">Reference proteome</keyword>
<protein>
    <submittedName>
        <fullName evidence="1">Uncharacterized protein</fullName>
    </submittedName>
</protein>
<proteinExistence type="predicted"/>
<dbReference type="AlphaFoldDB" id="U4LKQ7"/>
<dbReference type="Proteomes" id="UP000018144">
    <property type="component" value="Unassembled WGS sequence"/>
</dbReference>
<evidence type="ECO:0000313" key="2">
    <source>
        <dbReference type="Proteomes" id="UP000018144"/>
    </source>
</evidence>
<name>U4LKQ7_PYROM</name>
<accession>U4LKQ7</accession>
<gene>
    <name evidence="1" type="ORF">PCON_12849</name>
</gene>
<reference evidence="1 2" key="1">
    <citation type="journal article" date="2013" name="PLoS Genet.">
        <title>The genome and development-dependent transcriptomes of Pyronema confluens: a window into fungal evolution.</title>
        <authorList>
            <person name="Traeger S."/>
            <person name="Altegoer F."/>
            <person name="Freitag M."/>
            <person name="Gabaldon T."/>
            <person name="Kempken F."/>
            <person name="Kumar A."/>
            <person name="Marcet-Houben M."/>
            <person name="Poggeler S."/>
            <person name="Stajich J.E."/>
            <person name="Nowrousian M."/>
        </authorList>
    </citation>
    <scope>NUCLEOTIDE SEQUENCE [LARGE SCALE GENOMIC DNA]</scope>
    <source>
        <strain evidence="2">CBS 100304</strain>
        <tissue evidence="1">Vegetative mycelium</tissue>
    </source>
</reference>
<dbReference type="EMBL" id="HF935791">
    <property type="protein sequence ID" value="CCX13256.1"/>
    <property type="molecule type" value="Genomic_DNA"/>
</dbReference>